<dbReference type="GO" id="GO:0032875">
    <property type="term" value="P:regulation of DNA endoreduplication"/>
    <property type="evidence" value="ECO:0007669"/>
    <property type="project" value="InterPro"/>
</dbReference>
<organism evidence="4 5">
    <name type="scientific">Quercus lobata</name>
    <name type="common">Valley oak</name>
    <dbReference type="NCBI Taxonomy" id="97700"/>
    <lineage>
        <taxon>Eukaryota</taxon>
        <taxon>Viridiplantae</taxon>
        <taxon>Streptophyta</taxon>
        <taxon>Embryophyta</taxon>
        <taxon>Tracheophyta</taxon>
        <taxon>Spermatophyta</taxon>
        <taxon>Magnoliopsida</taxon>
        <taxon>eudicotyledons</taxon>
        <taxon>Gunneridae</taxon>
        <taxon>Pentapetalae</taxon>
        <taxon>rosids</taxon>
        <taxon>fabids</taxon>
        <taxon>Fagales</taxon>
        <taxon>Fagaceae</taxon>
        <taxon>Quercus</taxon>
    </lineage>
</organism>
<accession>A0A7N2KPB5</accession>
<dbReference type="KEGG" id="qlo:115949615"/>
<dbReference type="GO" id="GO:0004860">
    <property type="term" value="F:protein kinase inhibitor activity"/>
    <property type="evidence" value="ECO:0007669"/>
    <property type="project" value="UniProtKB-KW"/>
</dbReference>
<dbReference type="PANTHER" id="PTHR33142">
    <property type="entry name" value="CYCLIN-DEPENDENT PROTEIN KINASE INHIBITOR SMR13"/>
    <property type="match status" value="1"/>
</dbReference>
<protein>
    <recommendedName>
        <fullName evidence="6">Cyclin-dependent protein kinase inhibitor SMR3</fullName>
    </recommendedName>
</protein>
<dbReference type="GeneID" id="115949615"/>
<dbReference type="RefSeq" id="XP_030922783.1">
    <property type="nucleotide sequence ID" value="XM_031066923.1"/>
</dbReference>
<evidence type="ECO:0000256" key="2">
    <source>
        <dbReference type="ARBA" id="ARBA00023306"/>
    </source>
</evidence>
<dbReference type="Gramene" id="QL01p032269:mrna">
    <property type="protein sequence ID" value="QL01p032269:mrna:CDS:1"/>
    <property type="gene ID" value="QL01p032269"/>
</dbReference>
<dbReference type="InParanoid" id="A0A7N2KPB5"/>
<dbReference type="EnsemblPlants" id="QL01p032269:mrna">
    <property type="protein sequence ID" value="QL01p032269:mrna:CDS:1"/>
    <property type="gene ID" value="QL01p032269"/>
</dbReference>
<keyword evidence="1" id="KW-0649">Protein kinase inhibitor</keyword>
<dbReference type="EMBL" id="LRBV02000001">
    <property type="status" value="NOT_ANNOTATED_CDS"/>
    <property type="molecule type" value="Genomic_DNA"/>
</dbReference>
<dbReference type="OrthoDB" id="1933617at2759"/>
<keyword evidence="5" id="KW-1185">Reference proteome</keyword>
<dbReference type="FunCoup" id="A0A7N2KPB5">
    <property type="interactions" value="18"/>
</dbReference>
<dbReference type="OMA" id="QEDECEI"/>
<dbReference type="Proteomes" id="UP000594261">
    <property type="component" value="Chromosome 1"/>
</dbReference>
<feature type="compositionally biased region" description="Basic residues" evidence="3">
    <location>
        <begin position="125"/>
        <end position="139"/>
    </location>
</feature>
<dbReference type="AlphaFoldDB" id="A0A7N2KPB5"/>
<gene>
    <name evidence="4" type="primary">LOC115949615</name>
</gene>
<dbReference type="PANTHER" id="PTHR33142:SF66">
    <property type="entry name" value="CYCLIN-DEPENDENT PROTEIN KINASE INHIBITOR SMR3"/>
    <property type="match status" value="1"/>
</dbReference>
<reference evidence="4" key="2">
    <citation type="submission" date="2021-01" db="UniProtKB">
        <authorList>
            <consortium name="EnsemblPlants"/>
        </authorList>
    </citation>
    <scope>IDENTIFICATION</scope>
</reference>
<reference evidence="4 5" key="1">
    <citation type="journal article" date="2016" name="G3 (Bethesda)">
        <title>First Draft Assembly and Annotation of the Genome of a California Endemic Oak Quercus lobata Nee (Fagaceae).</title>
        <authorList>
            <person name="Sork V.L."/>
            <person name="Fitz-Gibbon S.T."/>
            <person name="Puiu D."/>
            <person name="Crepeau M."/>
            <person name="Gugger P.F."/>
            <person name="Sherman R."/>
            <person name="Stevens K."/>
            <person name="Langley C.H."/>
            <person name="Pellegrini M."/>
            <person name="Salzberg S.L."/>
        </authorList>
    </citation>
    <scope>NUCLEOTIDE SEQUENCE [LARGE SCALE GENOMIC DNA]</scope>
    <source>
        <strain evidence="4 5">cv. SW786</strain>
    </source>
</reference>
<feature type="region of interest" description="Disordered" evidence="3">
    <location>
        <begin position="92"/>
        <end position="139"/>
    </location>
</feature>
<feature type="compositionally biased region" description="Basic and acidic residues" evidence="3">
    <location>
        <begin position="57"/>
        <end position="68"/>
    </location>
</feature>
<dbReference type="GO" id="GO:0005634">
    <property type="term" value="C:nucleus"/>
    <property type="evidence" value="ECO:0007669"/>
    <property type="project" value="TreeGrafter"/>
</dbReference>
<sequence length="176" mass="20292">MFSEFKSLSFMGVSDSQMFLTEKDLNSMELNFLVRPTLDFQDQCPTAPSEEEEEDHELFKRPEVKEEEKQEEEEDKCKISVSSLEVKVPSLGELRDVEDDDDGFRTPTSLDHKIPDSLQCPPAPRKPKPIPSTKRKAGRRRIMLDLSNEIDSLFPPALLVDLRVKIKRIRRGDETK</sequence>
<keyword evidence="2" id="KW-0131">Cell cycle</keyword>
<proteinExistence type="predicted"/>
<evidence type="ECO:0000313" key="5">
    <source>
        <dbReference type="Proteomes" id="UP000594261"/>
    </source>
</evidence>
<evidence type="ECO:0008006" key="6">
    <source>
        <dbReference type="Google" id="ProtNLM"/>
    </source>
</evidence>
<evidence type="ECO:0000256" key="3">
    <source>
        <dbReference type="SAM" id="MobiDB-lite"/>
    </source>
</evidence>
<evidence type="ECO:0000256" key="1">
    <source>
        <dbReference type="ARBA" id="ARBA00023013"/>
    </source>
</evidence>
<name>A0A7N2KPB5_QUELO</name>
<feature type="region of interest" description="Disordered" evidence="3">
    <location>
        <begin position="41"/>
        <end position="78"/>
    </location>
</feature>
<dbReference type="InterPro" id="IPR040389">
    <property type="entry name" value="SMR"/>
</dbReference>
<evidence type="ECO:0000313" key="4">
    <source>
        <dbReference type="EnsemblPlants" id="QL01p032269:mrna:CDS:1"/>
    </source>
</evidence>